<dbReference type="OrthoDB" id="4082192at2759"/>
<feature type="signal peptide" evidence="2">
    <location>
        <begin position="1"/>
        <end position="23"/>
    </location>
</feature>
<feature type="region of interest" description="Disordered" evidence="1">
    <location>
        <begin position="105"/>
        <end position="143"/>
    </location>
</feature>
<name>A0A367XNP4_9ASCO</name>
<keyword evidence="4" id="KW-1185">Reference proteome</keyword>
<dbReference type="STRING" id="5486.A0A367XNP4"/>
<protein>
    <submittedName>
        <fullName evidence="3">Uncharacterized protein</fullName>
    </submittedName>
</protein>
<keyword evidence="2" id="KW-0732">Signal</keyword>
<reference evidence="3 4" key="1">
    <citation type="submission" date="2018-06" db="EMBL/GenBank/DDBJ databases">
        <title>Whole genome sequencing of Candida tropicalis (genome annotated by CSBL at Korea University).</title>
        <authorList>
            <person name="Ahn J."/>
        </authorList>
    </citation>
    <scope>NUCLEOTIDE SEQUENCE [LARGE SCALE GENOMIC DNA]</scope>
    <source>
        <strain evidence="3 4">ATCC 20962</strain>
    </source>
</reference>
<evidence type="ECO:0000256" key="2">
    <source>
        <dbReference type="SAM" id="SignalP"/>
    </source>
</evidence>
<dbReference type="AlphaFoldDB" id="A0A367XNP4"/>
<feature type="chain" id="PRO_5017057724" evidence="2">
    <location>
        <begin position="24"/>
        <end position="143"/>
    </location>
</feature>
<organism evidence="3 4">
    <name type="scientific">Candida viswanathii</name>
    <dbReference type="NCBI Taxonomy" id="5486"/>
    <lineage>
        <taxon>Eukaryota</taxon>
        <taxon>Fungi</taxon>
        <taxon>Dikarya</taxon>
        <taxon>Ascomycota</taxon>
        <taxon>Saccharomycotina</taxon>
        <taxon>Pichiomycetes</taxon>
        <taxon>Debaryomycetaceae</taxon>
        <taxon>Candida/Lodderomyces clade</taxon>
        <taxon>Candida</taxon>
    </lineage>
</organism>
<accession>A0A367XNP4</accession>
<dbReference type="EMBL" id="QLNQ01000030">
    <property type="protein sequence ID" value="RCK55264.1"/>
    <property type="molecule type" value="Genomic_DNA"/>
</dbReference>
<feature type="compositionally biased region" description="Basic and acidic residues" evidence="1">
    <location>
        <begin position="125"/>
        <end position="143"/>
    </location>
</feature>
<proteinExistence type="predicted"/>
<sequence>MSRFIFKCLAFICLLLLFKYVVNMSNSNSNSNSDKKPVATDLSSKNPDEIFVQLGNKRVPWSSINKPHAVIHPEDHQPKVDANAFPDVEPEAKQKENLKEFDQAVLQPGVNKPKVDVNSFPDIEPEAKEREEKLAAQRAKKNE</sequence>
<gene>
    <name evidence="3" type="ORF">Cantr_03797</name>
</gene>
<evidence type="ECO:0000256" key="1">
    <source>
        <dbReference type="SAM" id="MobiDB-lite"/>
    </source>
</evidence>
<comment type="caution">
    <text evidence="3">The sequence shown here is derived from an EMBL/GenBank/DDBJ whole genome shotgun (WGS) entry which is preliminary data.</text>
</comment>
<dbReference type="Proteomes" id="UP000253472">
    <property type="component" value="Unassembled WGS sequence"/>
</dbReference>
<evidence type="ECO:0000313" key="4">
    <source>
        <dbReference type="Proteomes" id="UP000253472"/>
    </source>
</evidence>
<evidence type="ECO:0000313" key="3">
    <source>
        <dbReference type="EMBL" id="RCK55264.1"/>
    </source>
</evidence>